<dbReference type="Pfam" id="PF00392">
    <property type="entry name" value="GntR"/>
    <property type="match status" value="1"/>
</dbReference>
<gene>
    <name evidence="6" type="ORF">CTTA_3126</name>
</gene>
<evidence type="ECO:0000256" key="3">
    <source>
        <dbReference type="ARBA" id="ARBA00023163"/>
    </source>
</evidence>
<evidence type="ECO:0000256" key="1">
    <source>
        <dbReference type="ARBA" id="ARBA00023015"/>
    </source>
</evidence>
<dbReference type="PANTHER" id="PTHR43537:SF5">
    <property type="entry name" value="UXU OPERON TRANSCRIPTIONAL REGULATOR"/>
    <property type="match status" value="1"/>
</dbReference>
<dbReference type="InterPro" id="IPR036388">
    <property type="entry name" value="WH-like_DNA-bd_sf"/>
</dbReference>
<proteinExistence type="predicted"/>
<dbReference type="SUPFAM" id="SSF46785">
    <property type="entry name" value="Winged helix' DNA-binding domain"/>
    <property type="match status" value="1"/>
</dbReference>
<dbReference type="CDD" id="cd07377">
    <property type="entry name" value="WHTH_GntR"/>
    <property type="match status" value="1"/>
</dbReference>
<feature type="region of interest" description="Disordered" evidence="4">
    <location>
        <begin position="133"/>
        <end position="153"/>
    </location>
</feature>
<evidence type="ECO:0000256" key="4">
    <source>
        <dbReference type="SAM" id="MobiDB-lite"/>
    </source>
</evidence>
<name>A0A5A7MGQ8_COMTE</name>
<protein>
    <recommendedName>
        <fullName evidence="5">HTH gntR-type domain-containing protein</fullName>
    </recommendedName>
</protein>
<reference evidence="6 7" key="1">
    <citation type="journal article" date="2019" name="Microbiol. Resour. Announc.">
        <title>Draft Genome Sequence of Comamonas testosteroni TA441, a Bacterium That Has a Cryptic Phenol Degradation Gene Cluster.</title>
        <authorList>
            <person name="Arai H."/>
            <person name="Ishii M."/>
        </authorList>
    </citation>
    <scope>NUCLEOTIDE SEQUENCE [LARGE SCALE GENOMIC DNA]</scope>
    <source>
        <strain evidence="6 7">TA441</strain>
    </source>
</reference>
<dbReference type="Gene3D" id="1.10.10.10">
    <property type="entry name" value="Winged helix-like DNA-binding domain superfamily/Winged helix DNA-binding domain"/>
    <property type="match status" value="1"/>
</dbReference>
<accession>A0A5A7MGQ8</accession>
<comment type="caution">
    <text evidence="6">The sequence shown here is derived from an EMBL/GenBank/DDBJ whole genome shotgun (WGS) entry which is preliminary data.</text>
</comment>
<dbReference type="EMBL" id="BKBW01000005">
    <property type="protein sequence ID" value="GEQ76121.1"/>
    <property type="molecule type" value="Genomic_DNA"/>
</dbReference>
<keyword evidence="3" id="KW-0804">Transcription</keyword>
<dbReference type="InterPro" id="IPR036390">
    <property type="entry name" value="WH_DNA-bd_sf"/>
</dbReference>
<dbReference type="Proteomes" id="UP000323105">
    <property type="component" value="Unassembled WGS sequence"/>
</dbReference>
<feature type="domain" description="HTH gntR-type" evidence="5">
    <location>
        <begin position="9"/>
        <end position="76"/>
    </location>
</feature>
<evidence type="ECO:0000313" key="7">
    <source>
        <dbReference type="Proteomes" id="UP000323105"/>
    </source>
</evidence>
<keyword evidence="2" id="KW-0238">DNA-binding</keyword>
<evidence type="ECO:0000256" key="2">
    <source>
        <dbReference type="ARBA" id="ARBA00023125"/>
    </source>
</evidence>
<sequence length="167" mass="17829">MPAQPMQVYSLCIAIADKLRERILSHQLPPGSDLNDGALAREFGVSRTPVREAMKLLCHEGLLSAQPRRGMSVTCLSAAQVAEARLLSSLLADHLAQQRQTQTASTQLCEQLLRVSQARLQLALGTQPAMQPTTQAPMLAPLPAPLSQSPHCHSAGSAEASLSALAY</sequence>
<dbReference type="GO" id="GO:0003677">
    <property type="term" value="F:DNA binding"/>
    <property type="evidence" value="ECO:0007669"/>
    <property type="project" value="UniProtKB-KW"/>
</dbReference>
<evidence type="ECO:0000259" key="5">
    <source>
        <dbReference type="PROSITE" id="PS50949"/>
    </source>
</evidence>
<organism evidence="6 7">
    <name type="scientific">Comamonas testosteroni</name>
    <name type="common">Pseudomonas testosteroni</name>
    <dbReference type="NCBI Taxonomy" id="285"/>
    <lineage>
        <taxon>Bacteria</taxon>
        <taxon>Pseudomonadati</taxon>
        <taxon>Pseudomonadota</taxon>
        <taxon>Betaproteobacteria</taxon>
        <taxon>Burkholderiales</taxon>
        <taxon>Comamonadaceae</taxon>
        <taxon>Comamonas</taxon>
    </lineage>
</organism>
<dbReference type="AlphaFoldDB" id="A0A5A7MGQ8"/>
<keyword evidence="1" id="KW-0805">Transcription regulation</keyword>
<dbReference type="GO" id="GO:0003700">
    <property type="term" value="F:DNA-binding transcription factor activity"/>
    <property type="evidence" value="ECO:0007669"/>
    <property type="project" value="InterPro"/>
</dbReference>
<evidence type="ECO:0000313" key="6">
    <source>
        <dbReference type="EMBL" id="GEQ76121.1"/>
    </source>
</evidence>
<dbReference type="InterPro" id="IPR000524">
    <property type="entry name" value="Tscrpt_reg_HTH_GntR"/>
</dbReference>
<dbReference type="SMART" id="SM00345">
    <property type="entry name" value="HTH_GNTR"/>
    <property type="match status" value="1"/>
</dbReference>
<dbReference type="PANTHER" id="PTHR43537">
    <property type="entry name" value="TRANSCRIPTIONAL REGULATOR, GNTR FAMILY"/>
    <property type="match status" value="1"/>
</dbReference>
<dbReference type="PROSITE" id="PS50949">
    <property type="entry name" value="HTH_GNTR"/>
    <property type="match status" value="1"/>
</dbReference>